<dbReference type="GO" id="GO:0005524">
    <property type="term" value="F:ATP binding"/>
    <property type="evidence" value="ECO:0007669"/>
    <property type="project" value="InterPro"/>
</dbReference>
<dbReference type="PANTHER" id="PTHR46411">
    <property type="entry name" value="FAMILY ATPASE, PUTATIVE-RELATED"/>
    <property type="match status" value="1"/>
</dbReference>
<dbReference type="RefSeq" id="WP_045299943.1">
    <property type="nucleotide sequence ID" value="NZ_JYJA01000036.1"/>
</dbReference>
<dbReference type="AlphaFoldDB" id="A0A0M2H6K2"/>
<dbReference type="GO" id="GO:0016887">
    <property type="term" value="F:ATP hydrolysis activity"/>
    <property type="evidence" value="ECO:0007669"/>
    <property type="project" value="InterPro"/>
</dbReference>
<dbReference type="CDD" id="cd19481">
    <property type="entry name" value="RecA-like_protease"/>
    <property type="match status" value="1"/>
</dbReference>
<dbReference type="SMART" id="SM00382">
    <property type="entry name" value="AAA"/>
    <property type="match status" value="1"/>
</dbReference>
<protein>
    <submittedName>
        <fullName evidence="2">Proteasome-associated ATPase</fullName>
    </submittedName>
</protein>
<proteinExistence type="predicted"/>
<dbReference type="InterPro" id="IPR054472">
    <property type="entry name" value="WHD"/>
</dbReference>
<accession>A0A0M2H6K2</accession>
<comment type="caution">
    <text evidence="2">The sequence shown here is derived from an EMBL/GenBank/DDBJ whole genome shotgun (WGS) entry which is preliminary data.</text>
</comment>
<evidence type="ECO:0000313" key="3">
    <source>
        <dbReference type="Proteomes" id="UP000034098"/>
    </source>
</evidence>
<dbReference type="Pfam" id="PF22977">
    <property type="entry name" value="WHD"/>
    <property type="match status" value="1"/>
</dbReference>
<dbReference type="InterPro" id="IPR027417">
    <property type="entry name" value="P-loop_NTPase"/>
</dbReference>
<dbReference type="PANTHER" id="PTHR46411:SF3">
    <property type="entry name" value="AAA+ ATPASE DOMAIN-CONTAINING PROTEIN"/>
    <property type="match status" value="1"/>
</dbReference>
<dbReference type="GO" id="GO:0000502">
    <property type="term" value="C:proteasome complex"/>
    <property type="evidence" value="ECO:0007669"/>
    <property type="project" value="UniProtKB-KW"/>
</dbReference>
<dbReference type="OrthoDB" id="9802352at2"/>
<dbReference type="SUPFAM" id="SSF52540">
    <property type="entry name" value="P-loop containing nucleoside triphosphate hydrolases"/>
    <property type="match status" value="1"/>
</dbReference>
<organism evidence="2 3">
    <name type="scientific">Microbacterium trichothecenolyticum</name>
    <name type="common">Aureobacterium trichothecenolyticum</name>
    <dbReference type="NCBI Taxonomy" id="69370"/>
    <lineage>
        <taxon>Bacteria</taxon>
        <taxon>Bacillati</taxon>
        <taxon>Actinomycetota</taxon>
        <taxon>Actinomycetes</taxon>
        <taxon>Micrococcales</taxon>
        <taxon>Microbacteriaceae</taxon>
        <taxon>Microbacterium</taxon>
    </lineage>
</organism>
<keyword evidence="3" id="KW-1185">Reference proteome</keyword>
<keyword evidence="2" id="KW-0647">Proteasome</keyword>
<dbReference type="InterPro" id="IPR003959">
    <property type="entry name" value="ATPase_AAA_core"/>
</dbReference>
<reference evidence="2 3" key="1">
    <citation type="submission" date="2015-02" db="EMBL/GenBank/DDBJ databases">
        <title>Draft genome sequences of ten Microbacterium spp. with emphasis on heavy metal contaminated environments.</title>
        <authorList>
            <person name="Corretto E."/>
        </authorList>
    </citation>
    <scope>NUCLEOTIDE SEQUENCE [LARGE SCALE GENOMIC DNA]</scope>
    <source>
        <strain evidence="2 3">DSM 8608</strain>
    </source>
</reference>
<dbReference type="InterPro" id="IPR003593">
    <property type="entry name" value="AAA+_ATPase"/>
</dbReference>
<feature type="domain" description="AAA+ ATPase" evidence="1">
    <location>
        <begin position="404"/>
        <end position="536"/>
    </location>
</feature>
<sequence>MSTTAAFGEPDPPRDAPRERLVSELARIAALLRGNDAPRPRTDDSPLADLGHRLGLSAFECDVLMLAAAVELDAQVASDVAAAQGGTPSPTFGLALSVLPAAHWDALSPDRPLRRRRLVRLGAGDILALRPLRIDEAVLHRLTGLGPGRLDGLVADLLAGGLTAAQTALADELAAAVRAVDGRVLVRLDGADADTRAGVVARLAASLGGGVLSVRDAAAAERDPADTAAVLDREAVLDGRLIATDDARLLALLEAEVVVTDGPGDVAGRVTLARTVPLPTASEEAALWRAALEVDATRTADAIVVAERELSQHFRLPAGVVAAVAAEWLGLTDRDVATLRRLVRERSRTGFGALAQRIEPRARWEDLVLPEGQRELLREIERHVRHRATVLDDWGFASRSDRGLGVTALFAGESGTGKTMAAEVLAASLGLDLYRIDLSALVSKYIGETEKHLSTVFDAAEASGAVLLFDEADALFGKRSDVKDSHDRYANLEVAYLLQRMESYRGLAILTTNLRGNVDRAFLRRIRFVVQFPFPDEASRAEIWRRVFPAATPLADVDPAALARIQLSGGAIRQIALSAAFAAAGEGVAVGAEHLLRAATREAAKSERALTATETGALRGGAR</sequence>
<dbReference type="EMBL" id="JYJA01000036">
    <property type="protein sequence ID" value="KJL41946.1"/>
    <property type="molecule type" value="Genomic_DNA"/>
</dbReference>
<dbReference type="PATRIC" id="fig|69370.6.peg.2608"/>
<evidence type="ECO:0000313" key="2">
    <source>
        <dbReference type="EMBL" id="KJL41946.1"/>
    </source>
</evidence>
<dbReference type="Gene3D" id="3.40.50.300">
    <property type="entry name" value="P-loop containing nucleotide triphosphate hydrolases"/>
    <property type="match status" value="1"/>
</dbReference>
<name>A0A0M2H6K2_MICTR</name>
<gene>
    <name evidence="2" type="primary">arc</name>
    <name evidence="2" type="ORF">RS82_02563</name>
</gene>
<evidence type="ECO:0000259" key="1">
    <source>
        <dbReference type="SMART" id="SM00382"/>
    </source>
</evidence>
<dbReference type="Pfam" id="PF00004">
    <property type="entry name" value="AAA"/>
    <property type="match status" value="1"/>
</dbReference>
<dbReference type="Proteomes" id="UP000034098">
    <property type="component" value="Unassembled WGS sequence"/>
</dbReference>